<dbReference type="InterPro" id="IPR002035">
    <property type="entry name" value="VWF_A"/>
</dbReference>
<keyword evidence="2" id="KW-1133">Transmembrane helix</keyword>
<feature type="compositionally biased region" description="Gly residues" evidence="1">
    <location>
        <begin position="893"/>
        <end position="909"/>
    </location>
</feature>
<dbReference type="PANTHER" id="PTHR10579">
    <property type="entry name" value="CALCIUM-ACTIVATED CHLORIDE CHANNEL REGULATOR"/>
    <property type="match status" value="1"/>
</dbReference>
<dbReference type="Proteomes" id="UP000182932">
    <property type="component" value="Unassembled WGS sequence"/>
</dbReference>
<keyword evidence="3" id="KW-0732">Signal</keyword>
<keyword evidence="6" id="KW-1185">Reference proteome</keyword>
<gene>
    <name evidence="5" type="ORF">SAMN04487940_101285</name>
</gene>
<dbReference type="SUPFAM" id="SSF53300">
    <property type="entry name" value="vWA-like"/>
    <property type="match status" value="1"/>
</dbReference>
<comment type="caution">
    <text evidence="5">The sequence shown here is derived from an EMBL/GenBank/DDBJ whole genome shotgun (WGS) entry which is preliminary data.</text>
</comment>
<dbReference type="Gene3D" id="3.40.50.410">
    <property type="entry name" value="von Willebrand factor, type A domain"/>
    <property type="match status" value="1"/>
</dbReference>
<protein>
    <submittedName>
        <fullName evidence="5">Calcium-activated chloride channel</fullName>
    </submittedName>
</protein>
<accession>A0A975W6D1</accession>
<evidence type="ECO:0000256" key="3">
    <source>
        <dbReference type="SAM" id="SignalP"/>
    </source>
</evidence>
<feature type="region of interest" description="Disordered" evidence="1">
    <location>
        <begin position="72"/>
        <end position="95"/>
    </location>
</feature>
<keyword evidence="2" id="KW-0472">Membrane</keyword>
<dbReference type="AlphaFoldDB" id="A0A975W6D1"/>
<feature type="region of interest" description="Disordered" evidence="1">
    <location>
        <begin position="888"/>
        <end position="909"/>
    </location>
</feature>
<feature type="signal peptide" evidence="3">
    <location>
        <begin position="1"/>
        <end position="27"/>
    </location>
</feature>
<feature type="compositionally biased region" description="Acidic residues" evidence="1">
    <location>
        <begin position="76"/>
        <end position="94"/>
    </location>
</feature>
<evidence type="ECO:0000256" key="1">
    <source>
        <dbReference type="SAM" id="MobiDB-lite"/>
    </source>
</evidence>
<dbReference type="NCBIfam" id="NF041940">
    <property type="entry name" value="choice_anch_X"/>
    <property type="match status" value="1"/>
</dbReference>
<organism evidence="5 6">
    <name type="scientific">Marinovum algicola</name>
    <dbReference type="NCBI Taxonomy" id="42444"/>
    <lineage>
        <taxon>Bacteria</taxon>
        <taxon>Pseudomonadati</taxon>
        <taxon>Pseudomonadota</taxon>
        <taxon>Alphaproteobacteria</taxon>
        <taxon>Rhodobacterales</taxon>
        <taxon>Roseobacteraceae</taxon>
        <taxon>Marinovum</taxon>
    </lineage>
</organism>
<dbReference type="CDD" id="cd00198">
    <property type="entry name" value="vWFA"/>
    <property type="match status" value="1"/>
</dbReference>
<dbReference type="EMBL" id="FNYY01000001">
    <property type="protein sequence ID" value="SEI58058.1"/>
    <property type="molecule type" value="Genomic_DNA"/>
</dbReference>
<keyword evidence="2" id="KW-0812">Transmembrane</keyword>
<dbReference type="SMART" id="SM00327">
    <property type="entry name" value="VWA"/>
    <property type="match status" value="1"/>
</dbReference>
<evidence type="ECO:0000259" key="4">
    <source>
        <dbReference type="PROSITE" id="PS50234"/>
    </source>
</evidence>
<dbReference type="PROSITE" id="PS50234">
    <property type="entry name" value="VWFA"/>
    <property type="match status" value="1"/>
</dbReference>
<feature type="chain" id="PRO_5037754533" evidence="3">
    <location>
        <begin position="28"/>
        <end position="937"/>
    </location>
</feature>
<dbReference type="InterPro" id="IPR051266">
    <property type="entry name" value="CLCR"/>
</dbReference>
<feature type="region of interest" description="Disordered" evidence="1">
    <location>
        <begin position="138"/>
        <end position="158"/>
    </location>
</feature>
<sequence>MKHVRHTIAKLLATAGVACLAAQPAYAASSWLSTVTTIENGARTTYSAGELSSRPLPRATSTTAVFDLSISLEENPQGDDEYPEEPTPATDDDDQNKFEKKIEEFADAVFQMTNGKHKIGKVTIFRDGDQANNTDVQWKENCTDSDPTTTAPGPRANPSGFGVAGARIYFCTNWEGAPTLMDTPKGAGFTLAHEWGHYTYGIYDEYVANCGQTPETNCVIFFPRSTDTASSPSIMNGQWTAVSGSQDWLEVSTLGVEPYATQADGDDKNGQARVFGENGWATLTRDPATDPRHSFLPTRTQYTNLVAPTAPNLIVNDDESTARSELDIIWAGNQVAELMIDTSGSMSGTPISNAKTAASLLVGQLTPGENAVGVGRFTSSATQVFAITDIPDPDTGVRSGAQTAIAAFSAGGGTDIEDAALTALAQVQGFQGGTRPSVVYLLTDGQSSVNQTTVINAYTAAKVPLVTFGFGSGVNAGLLQSLANGTGGQYFFSPTTLAQIQQAFVAANAAFSSSVVVQSTTAAATASTTDVRNVTLDSSLATAAINVSFAGAVTDVSLRLLDGTGADTGAAFTCNAGAEVSCDAEVDVTTLGAGQYGVEVVNNTSSDIDVSVLVSGTPSDFESYDIAVEFNNVNYPQSFAIEATVTDGPAITGLDVTATVTKPDSSTVNLPLLDDGKNSDRLADDGTYTADVPYDMDGTYTAVVTAENTSGNAQTTFTATAISVDENGNGVTPTPTNITEMFTRVAVTNAAVTGVAPDDHSNDPSVPGACTAITDNNVDTAGRIDAAGDVDCFFFTPTSTANDLIARVTSLALDMQPVVRVYDATGGTELLMVDLSTSANAASGAVATVPASSLDAAGHVVTVEHADATAAMGNYAVSIGAKLASDEPVKVPDGGGNGGGGGGNGGGGGSGGGIGPWGVMFAALLALIGLRQRRRIM</sequence>
<dbReference type="InterPro" id="IPR036465">
    <property type="entry name" value="vWFA_dom_sf"/>
</dbReference>
<feature type="transmembrane region" description="Helical" evidence="2">
    <location>
        <begin position="914"/>
        <end position="930"/>
    </location>
</feature>
<dbReference type="Pfam" id="PF00092">
    <property type="entry name" value="VWA"/>
    <property type="match status" value="1"/>
</dbReference>
<dbReference type="PANTHER" id="PTHR10579:SF43">
    <property type="entry name" value="ZINC FINGER (C3HC4-TYPE RING FINGER) FAMILY PROTEIN"/>
    <property type="match status" value="1"/>
</dbReference>
<feature type="domain" description="VWFA" evidence="4">
    <location>
        <begin position="338"/>
        <end position="515"/>
    </location>
</feature>
<name>A0A975W6D1_9RHOB</name>
<evidence type="ECO:0000313" key="6">
    <source>
        <dbReference type="Proteomes" id="UP000182932"/>
    </source>
</evidence>
<evidence type="ECO:0000313" key="5">
    <source>
        <dbReference type="EMBL" id="SEI58058.1"/>
    </source>
</evidence>
<proteinExistence type="predicted"/>
<reference evidence="5 6" key="1">
    <citation type="submission" date="2016-10" db="EMBL/GenBank/DDBJ databases">
        <authorList>
            <person name="Varghese N."/>
            <person name="Submissions S."/>
        </authorList>
    </citation>
    <scope>NUCLEOTIDE SEQUENCE [LARGE SCALE GENOMIC DNA]</scope>
    <source>
        <strain evidence="5 6">FF3</strain>
    </source>
</reference>
<evidence type="ECO:0000256" key="2">
    <source>
        <dbReference type="SAM" id="Phobius"/>
    </source>
</evidence>
<dbReference type="RefSeq" id="WP_350044788.1">
    <property type="nucleotide sequence ID" value="NZ_JAVJNZ010000037.1"/>
</dbReference>